<dbReference type="EC" id="2.7.11.1" evidence="1"/>
<feature type="domain" description="Malectin" evidence="9">
    <location>
        <begin position="18"/>
        <end position="80"/>
    </location>
</feature>
<dbReference type="GO" id="GO:0005886">
    <property type="term" value="C:plasma membrane"/>
    <property type="evidence" value="ECO:0007669"/>
    <property type="project" value="TreeGrafter"/>
</dbReference>
<dbReference type="GO" id="GO:0004674">
    <property type="term" value="F:protein serine/threonine kinase activity"/>
    <property type="evidence" value="ECO:0007669"/>
    <property type="project" value="UniProtKB-EC"/>
</dbReference>
<dbReference type="InterPro" id="IPR021720">
    <property type="entry name" value="Malectin_dom"/>
</dbReference>
<name>A0A9Q0HH05_9MAGN</name>
<reference evidence="10" key="1">
    <citation type="journal article" date="2023" name="Plant J.">
        <title>The genome of the king protea, Protea cynaroides.</title>
        <authorList>
            <person name="Chang J."/>
            <person name="Duong T.A."/>
            <person name="Schoeman C."/>
            <person name="Ma X."/>
            <person name="Roodt D."/>
            <person name="Barker N."/>
            <person name="Li Z."/>
            <person name="Van de Peer Y."/>
            <person name="Mizrachi E."/>
        </authorList>
    </citation>
    <scope>NUCLEOTIDE SEQUENCE</scope>
    <source>
        <tissue evidence="10">Young leaves</tissue>
    </source>
</reference>
<dbReference type="AlphaFoldDB" id="A0A9Q0HH05"/>
<comment type="caution">
    <text evidence="10">The sequence shown here is derived from an EMBL/GenBank/DDBJ whole genome shotgun (WGS) entry which is preliminary data.</text>
</comment>
<dbReference type="Gene3D" id="3.30.200.20">
    <property type="entry name" value="Phosphorylase Kinase, domain 1"/>
    <property type="match status" value="1"/>
</dbReference>
<evidence type="ECO:0000259" key="9">
    <source>
        <dbReference type="Pfam" id="PF11721"/>
    </source>
</evidence>
<evidence type="ECO:0000256" key="1">
    <source>
        <dbReference type="ARBA" id="ARBA00012513"/>
    </source>
</evidence>
<protein>
    <recommendedName>
        <fullName evidence="1">non-specific serine/threonine protein kinase</fullName>
        <ecNumber evidence="1">2.7.11.1</ecNumber>
    </recommendedName>
</protein>
<keyword evidence="8" id="KW-0812">Transmembrane</keyword>
<evidence type="ECO:0000256" key="6">
    <source>
        <dbReference type="ARBA" id="ARBA00022840"/>
    </source>
</evidence>
<evidence type="ECO:0000256" key="2">
    <source>
        <dbReference type="ARBA" id="ARBA00022553"/>
    </source>
</evidence>
<evidence type="ECO:0000256" key="3">
    <source>
        <dbReference type="ARBA" id="ARBA00022679"/>
    </source>
</evidence>
<evidence type="ECO:0000313" key="11">
    <source>
        <dbReference type="Proteomes" id="UP001141806"/>
    </source>
</evidence>
<dbReference type="EMBL" id="JAMYWD010000008">
    <property type="protein sequence ID" value="KAJ4963429.1"/>
    <property type="molecule type" value="Genomic_DNA"/>
</dbReference>
<keyword evidence="8" id="KW-1133">Transmembrane helix</keyword>
<keyword evidence="2" id="KW-0597">Phosphoprotein</keyword>
<dbReference type="Pfam" id="PF11721">
    <property type="entry name" value="Malectin"/>
    <property type="match status" value="1"/>
</dbReference>
<keyword evidence="4" id="KW-0732">Signal</keyword>
<evidence type="ECO:0000256" key="5">
    <source>
        <dbReference type="ARBA" id="ARBA00022741"/>
    </source>
</evidence>
<evidence type="ECO:0000256" key="7">
    <source>
        <dbReference type="ARBA" id="ARBA00023180"/>
    </source>
</evidence>
<keyword evidence="3" id="KW-0808">Transferase</keyword>
<keyword evidence="5" id="KW-0547">Nucleotide-binding</keyword>
<evidence type="ECO:0000256" key="4">
    <source>
        <dbReference type="ARBA" id="ARBA00022729"/>
    </source>
</evidence>
<dbReference type="GO" id="GO:0005524">
    <property type="term" value="F:ATP binding"/>
    <property type="evidence" value="ECO:0007669"/>
    <property type="project" value="UniProtKB-KW"/>
</dbReference>
<organism evidence="10 11">
    <name type="scientific">Protea cynaroides</name>
    <dbReference type="NCBI Taxonomy" id="273540"/>
    <lineage>
        <taxon>Eukaryota</taxon>
        <taxon>Viridiplantae</taxon>
        <taxon>Streptophyta</taxon>
        <taxon>Embryophyta</taxon>
        <taxon>Tracheophyta</taxon>
        <taxon>Spermatophyta</taxon>
        <taxon>Magnoliopsida</taxon>
        <taxon>Proteales</taxon>
        <taxon>Proteaceae</taxon>
        <taxon>Protea</taxon>
    </lineage>
</organism>
<dbReference type="InterPro" id="IPR051824">
    <property type="entry name" value="LRR_Rcpt-Like_S/T_Kinase"/>
</dbReference>
<accession>A0A9Q0HH05</accession>
<keyword evidence="8" id="KW-0472">Membrane</keyword>
<evidence type="ECO:0000313" key="10">
    <source>
        <dbReference type="EMBL" id="KAJ4963429.1"/>
    </source>
</evidence>
<dbReference type="OrthoDB" id="1938112at2759"/>
<dbReference type="Proteomes" id="UP001141806">
    <property type="component" value="Unassembled WGS sequence"/>
</dbReference>
<evidence type="ECO:0000256" key="8">
    <source>
        <dbReference type="SAM" id="Phobius"/>
    </source>
</evidence>
<keyword evidence="11" id="KW-1185">Reference proteome</keyword>
<dbReference type="PANTHER" id="PTHR48006:SF62">
    <property type="entry name" value="LEUCINE-RICH REPEAT TRANSMEMBRANE PROTEIN KINASE"/>
    <property type="match status" value="1"/>
</dbReference>
<gene>
    <name evidence="10" type="ORF">NE237_023368</name>
</gene>
<proteinExistence type="predicted"/>
<feature type="transmembrane region" description="Helical" evidence="8">
    <location>
        <begin position="107"/>
        <end position="130"/>
    </location>
</feature>
<keyword evidence="6" id="KW-0067">ATP-binding</keyword>
<keyword evidence="7" id="KW-0325">Glycoprotein</keyword>
<dbReference type="PANTHER" id="PTHR48006">
    <property type="entry name" value="LEUCINE-RICH REPEAT-CONTAINING PROTEIN DDB_G0281931-RELATED"/>
    <property type="match status" value="1"/>
</dbReference>
<sequence length="278" mass="30884">MQPQYVEAELSVSPLSHQGNLSLKDFDIRKEAGEVSFSAVEKVIQAQVFENFLEVHLFWAGKGTCCITKQGTHGPSISAISAVPNFVPTLSNTPRTLTSTRKTSTSLVVGIVVAVGVVCFLFVLVVYYILQRRKGLKSDEDEEFLGIASRPNTFSYAKLRIATEDFNPANKLGEGGFGPVYKEGVVHILIGQHAIISVWEQHAHSSCRNNWLSSTRDAMRGHLTEKADVFGFGIVALEIISGRLNSDTDVNGDKVYLLEWNWLILHYQNTMLWKPNDL</sequence>